<protein>
    <recommendedName>
        <fullName evidence="6">Large ribosomal subunit protein uL6</fullName>
    </recommendedName>
</protein>
<feature type="domain" description="Large ribosomal subunit protein uL6 alpha-beta" evidence="9">
    <location>
        <begin position="11"/>
        <end position="82"/>
    </location>
</feature>
<reference evidence="10 11" key="2">
    <citation type="journal article" date="2016" name="ISME J.">
        <title>Characterization of the first cultured representative of Verrucomicrobia subdivision 5 indicates the proposal of a novel phylum.</title>
        <authorList>
            <person name="Spring S."/>
            <person name="Bunk B."/>
            <person name="Sproer C."/>
            <person name="Schumann P."/>
            <person name="Rohde M."/>
            <person name="Tindall B.J."/>
            <person name="Klenk H.P."/>
        </authorList>
    </citation>
    <scope>NUCLEOTIDE SEQUENCE [LARGE SCALE GENOMIC DNA]</scope>
    <source>
        <strain evidence="10 11">L21-Fru-AB</strain>
    </source>
</reference>
<dbReference type="SUPFAM" id="SSF56053">
    <property type="entry name" value="Ribosomal protein L6"/>
    <property type="match status" value="2"/>
</dbReference>
<dbReference type="HAMAP" id="MF_01365_B">
    <property type="entry name" value="Ribosomal_uL6_B"/>
    <property type="match status" value="1"/>
</dbReference>
<sequence>MSRIGRQPVKVPSGVEVNVDGSVLRVKGPKGELSLELSDRVAVKVADGEAVVTRRDDDKRSRAMHGTARSLIAGMIEGVTNGYQRELVIAGVGYRAQLKGNTLVLSVGLSHDVEYTIPEGATVEVPSQTEVKVTGLDKQIVGQVAARIRGFAPAEPYKGKGICYKGERIRRKEGKAVA</sequence>
<dbReference type="NCBIfam" id="TIGR03654">
    <property type="entry name" value="L6_bact"/>
    <property type="match status" value="1"/>
</dbReference>
<dbReference type="STRING" id="1307763.L21SP4_01700"/>
<evidence type="ECO:0000256" key="5">
    <source>
        <dbReference type="ARBA" id="ARBA00023274"/>
    </source>
</evidence>
<keyword evidence="2 6" id="KW-0699">rRNA-binding</keyword>
<evidence type="ECO:0000313" key="11">
    <source>
        <dbReference type="Proteomes" id="UP000035268"/>
    </source>
</evidence>
<dbReference type="InterPro" id="IPR036789">
    <property type="entry name" value="Ribosomal_uL6-like_a/b-dom_sf"/>
</dbReference>
<evidence type="ECO:0000256" key="8">
    <source>
        <dbReference type="RuleBase" id="RU003870"/>
    </source>
</evidence>
<evidence type="ECO:0000256" key="2">
    <source>
        <dbReference type="ARBA" id="ARBA00022730"/>
    </source>
</evidence>
<dbReference type="GO" id="GO:0019843">
    <property type="term" value="F:rRNA binding"/>
    <property type="evidence" value="ECO:0007669"/>
    <property type="project" value="UniProtKB-UniRule"/>
</dbReference>
<gene>
    <name evidence="6 10" type="primary">rplF</name>
    <name evidence="10" type="ORF">L21SP4_01700</name>
</gene>
<name>A0A0G3EHP1_9BACT</name>
<dbReference type="Pfam" id="PF00347">
    <property type="entry name" value="Ribosomal_L6"/>
    <property type="match status" value="2"/>
</dbReference>
<dbReference type="PIRSF" id="PIRSF002162">
    <property type="entry name" value="Ribosomal_L6"/>
    <property type="match status" value="1"/>
</dbReference>
<evidence type="ECO:0000259" key="9">
    <source>
        <dbReference type="Pfam" id="PF00347"/>
    </source>
</evidence>
<dbReference type="PANTHER" id="PTHR11655:SF14">
    <property type="entry name" value="LARGE RIBOSOMAL SUBUNIT PROTEIN UL6M"/>
    <property type="match status" value="1"/>
</dbReference>
<keyword evidence="5 6" id="KW-0687">Ribonucleoprotein</keyword>
<accession>A0A0G3EHP1</accession>
<evidence type="ECO:0000313" key="10">
    <source>
        <dbReference type="EMBL" id="AKJ64942.1"/>
    </source>
</evidence>
<evidence type="ECO:0000256" key="1">
    <source>
        <dbReference type="ARBA" id="ARBA00009356"/>
    </source>
</evidence>
<reference evidence="11" key="1">
    <citation type="submission" date="2015-02" db="EMBL/GenBank/DDBJ databases">
        <title>Description and complete genome sequence of the first cultured representative of the subdivision 5 of the Verrucomicrobia phylum.</title>
        <authorList>
            <person name="Spring S."/>
            <person name="Bunk B."/>
            <person name="Sproer C."/>
            <person name="Klenk H.-P."/>
        </authorList>
    </citation>
    <scope>NUCLEOTIDE SEQUENCE [LARGE SCALE GENOMIC DNA]</scope>
    <source>
        <strain evidence="11">L21-Fru-AB</strain>
    </source>
</reference>
<dbReference type="OrthoDB" id="9805007at2"/>
<evidence type="ECO:0000256" key="4">
    <source>
        <dbReference type="ARBA" id="ARBA00022980"/>
    </source>
</evidence>
<dbReference type="KEGG" id="vbl:L21SP4_01700"/>
<dbReference type="RefSeq" id="WP_052882223.1">
    <property type="nucleotide sequence ID" value="NZ_CP010904.1"/>
</dbReference>
<dbReference type="InterPro" id="IPR020040">
    <property type="entry name" value="Ribosomal_uL6_a/b-dom"/>
</dbReference>
<comment type="similarity">
    <text evidence="1 6 7">Belongs to the universal ribosomal protein uL6 family.</text>
</comment>
<dbReference type="EMBL" id="CP010904">
    <property type="protein sequence ID" value="AKJ64942.1"/>
    <property type="molecule type" value="Genomic_DNA"/>
</dbReference>
<dbReference type="Gene3D" id="3.90.930.12">
    <property type="entry name" value="Ribosomal protein L6, alpha-beta domain"/>
    <property type="match status" value="2"/>
</dbReference>
<evidence type="ECO:0000256" key="7">
    <source>
        <dbReference type="RuleBase" id="RU003869"/>
    </source>
</evidence>
<comment type="subunit">
    <text evidence="6">Part of the 50S ribosomal subunit.</text>
</comment>
<feature type="domain" description="Large ribosomal subunit protein uL6 alpha-beta" evidence="9">
    <location>
        <begin position="91"/>
        <end position="164"/>
    </location>
</feature>
<dbReference type="GO" id="GO:0022625">
    <property type="term" value="C:cytosolic large ribosomal subunit"/>
    <property type="evidence" value="ECO:0007669"/>
    <property type="project" value="UniProtKB-UniRule"/>
</dbReference>
<proteinExistence type="inferred from homology"/>
<dbReference type="FunFam" id="3.90.930.12:FF:000001">
    <property type="entry name" value="50S ribosomal protein L6"/>
    <property type="match status" value="1"/>
</dbReference>
<dbReference type="AlphaFoldDB" id="A0A0G3EHP1"/>
<dbReference type="PRINTS" id="PR00059">
    <property type="entry name" value="RIBOSOMALL6"/>
</dbReference>
<keyword evidence="3 6" id="KW-0694">RNA-binding</keyword>
<dbReference type="PATRIC" id="fig|1609981.3.peg.1770"/>
<comment type="function">
    <text evidence="6 8">This protein binds to the 23S rRNA, and is important in its secondary structure. It is located near the subunit interface in the base of the L7/L12 stalk, and near the tRNA binding site of the peptidyltransferase center.</text>
</comment>
<keyword evidence="4 6" id="KW-0689">Ribosomal protein</keyword>
<dbReference type="GO" id="GO:0003735">
    <property type="term" value="F:structural constituent of ribosome"/>
    <property type="evidence" value="ECO:0007669"/>
    <property type="project" value="UniProtKB-UniRule"/>
</dbReference>
<dbReference type="GO" id="GO:0002181">
    <property type="term" value="P:cytoplasmic translation"/>
    <property type="evidence" value="ECO:0007669"/>
    <property type="project" value="TreeGrafter"/>
</dbReference>
<evidence type="ECO:0000256" key="6">
    <source>
        <dbReference type="HAMAP-Rule" id="MF_01365"/>
    </source>
</evidence>
<dbReference type="PANTHER" id="PTHR11655">
    <property type="entry name" value="60S/50S RIBOSOMAL PROTEIN L6/L9"/>
    <property type="match status" value="1"/>
</dbReference>
<keyword evidence="11" id="KW-1185">Reference proteome</keyword>
<evidence type="ECO:0000256" key="3">
    <source>
        <dbReference type="ARBA" id="ARBA00022884"/>
    </source>
</evidence>
<organism evidence="10 11">
    <name type="scientific">Kiritimatiella glycovorans</name>
    <dbReference type="NCBI Taxonomy" id="1307763"/>
    <lineage>
        <taxon>Bacteria</taxon>
        <taxon>Pseudomonadati</taxon>
        <taxon>Kiritimatiellota</taxon>
        <taxon>Kiritimatiellia</taxon>
        <taxon>Kiritimatiellales</taxon>
        <taxon>Kiritimatiellaceae</taxon>
        <taxon>Kiritimatiella</taxon>
    </lineage>
</organism>
<dbReference type="FunFam" id="3.90.930.12:FF:000002">
    <property type="entry name" value="50S ribosomal protein L6"/>
    <property type="match status" value="1"/>
</dbReference>
<dbReference type="InterPro" id="IPR000702">
    <property type="entry name" value="Ribosomal_uL6-like"/>
</dbReference>
<dbReference type="InterPro" id="IPR019906">
    <property type="entry name" value="Ribosomal_uL6_bac-type"/>
</dbReference>
<dbReference type="Proteomes" id="UP000035268">
    <property type="component" value="Chromosome"/>
</dbReference>